<accession>I4I5G8</accession>
<evidence type="ECO:0000313" key="2">
    <source>
        <dbReference type="EMBL" id="CCI29542.1"/>
    </source>
</evidence>
<gene>
    <name evidence="2" type="ORF">MICAG_860016</name>
</gene>
<feature type="compositionally biased region" description="Basic and acidic residues" evidence="1">
    <location>
        <begin position="94"/>
        <end position="104"/>
    </location>
</feature>
<dbReference type="Proteomes" id="UP000005291">
    <property type="component" value="Unassembled WGS sequence"/>
</dbReference>
<evidence type="ECO:0000313" key="3">
    <source>
        <dbReference type="Proteomes" id="UP000005291"/>
    </source>
</evidence>
<protein>
    <submittedName>
        <fullName evidence="2">Uncharacterized protein</fullName>
    </submittedName>
</protein>
<organism evidence="2 3">
    <name type="scientific">Microcystis aeruginosa PCC 9808</name>
    <dbReference type="NCBI Taxonomy" id="1160284"/>
    <lineage>
        <taxon>Bacteria</taxon>
        <taxon>Bacillati</taxon>
        <taxon>Cyanobacteriota</taxon>
        <taxon>Cyanophyceae</taxon>
        <taxon>Oscillatoriophycideae</taxon>
        <taxon>Chroococcales</taxon>
        <taxon>Microcystaceae</taxon>
        <taxon>Microcystis</taxon>
    </lineage>
</organism>
<comment type="caution">
    <text evidence="2">The sequence shown here is derived from an EMBL/GenBank/DDBJ whole genome shotgun (WGS) entry which is preliminary data.</text>
</comment>
<sequence length="120" mass="13376">MSVTRLLGTYLIKLNSMSKISISSASITAPMGMVVGTAKVSPDIQEPSLARLAYRRANRGMTTLETVKPSLGTDSLRPSRKRRTKRRKRSTCPELRRNRSKSQEGEVPSNPFMPQVLKQT</sequence>
<evidence type="ECO:0000256" key="1">
    <source>
        <dbReference type="SAM" id="MobiDB-lite"/>
    </source>
</evidence>
<dbReference type="HOGENOM" id="CLU_2046988_0_0_3"/>
<name>I4I5G8_MICAE</name>
<feature type="compositionally biased region" description="Basic residues" evidence="1">
    <location>
        <begin position="78"/>
        <end position="90"/>
    </location>
</feature>
<dbReference type="EMBL" id="CAIN01000465">
    <property type="protein sequence ID" value="CCI29542.1"/>
    <property type="molecule type" value="Genomic_DNA"/>
</dbReference>
<proteinExistence type="predicted"/>
<feature type="region of interest" description="Disordered" evidence="1">
    <location>
        <begin position="63"/>
        <end position="120"/>
    </location>
</feature>
<dbReference type="AlphaFoldDB" id="I4I5G8"/>
<reference evidence="2 3" key="1">
    <citation type="submission" date="2012-04" db="EMBL/GenBank/DDBJ databases">
        <authorList>
            <person name="Genoscope - CEA"/>
        </authorList>
    </citation>
    <scope>NUCLEOTIDE SEQUENCE [LARGE SCALE GENOMIC DNA]</scope>
    <source>
        <strain evidence="2 3">9808</strain>
    </source>
</reference>